<organism evidence="3 4">
    <name type="scientific">Candidatus Kuenenbacteria bacterium CG08_land_8_20_14_0_20_37_23</name>
    <dbReference type="NCBI Taxonomy" id="1974617"/>
    <lineage>
        <taxon>Bacteria</taxon>
        <taxon>Candidatus Kueneniibacteriota</taxon>
    </lineage>
</organism>
<name>A0A2M6XSY9_9BACT</name>
<evidence type="ECO:0000256" key="1">
    <source>
        <dbReference type="PROSITE-ProRule" id="PRU00325"/>
    </source>
</evidence>
<dbReference type="EMBL" id="PEXX01000029">
    <property type="protein sequence ID" value="PIU10752.1"/>
    <property type="molecule type" value="Genomic_DNA"/>
</dbReference>
<reference evidence="4" key="1">
    <citation type="submission" date="2017-09" db="EMBL/GenBank/DDBJ databases">
        <title>Depth-based differentiation of microbial function through sediment-hosted aquifers and enrichment of novel symbionts in the deep terrestrial subsurface.</title>
        <authorList>
            <person name="Probst A.J."/>
            <person name="Ladd B."/>
            <person name="Jarett J.K."/>
            <person name="Geller-Mcgrath D.E."/>
            <person name="Sieber C.M.K."/>
            <person name="Emerson J.B."/>
            <person name="Anantharaman K."/>
            <person name="Thomas B.C."/>
            <person name="Malmstrom R."/>
            <person name="Stieglmeier M."/>
            <person name="Klingl A."/>
            <person name="Woyke T."/>
            <person name="Ryan C.M."/>
            <person name="Banfield J.F."/>
        </authorList>
    </citation>
    <scope>NUCLEOTIDE SEQUENCE [LARGE SCALE GENOMIC DNA]</scope>
</reference>
<dbReference type="GO" id="GO:0008270">
    <property type="term" value="F:zinc ion binding"/>
    <property type="evidence" value="ECO:0007669"/>
    <property type="project" value="UniProtKB-KW"/>
</dbReference>
<keyword evidence="1" id="KW-0479">Metal-binding</keyword>
<dbReference type="InterPro" id="IPR007527">
    <property type="entry name" value="Znf_SWIM"/>
</dbReference>
<evidence type="ECO:0000313" key="4">
    <source>
        <dbReference type="Proteomes" id="UP000230586"/>
    </source>
</evidence>
<keyword evidence="1" id="KW-0862">Zinc</keyword>
<keyword evidence="1" id="KW-0863">Zinc-finger</keyword>
<sequence>MKIFINNFESVVAPEIIERGNHYFKSGLVSDLEEIDDNFWSAIVEGTETYSVKIKISKGEIVEWLCDCPYDLGPICKHEIATIYAIKERLSGEKLFEKKSTKGKKKNKRKTVADQIEEILEKASYDEIKDIVRDFALENIEFRNVLLTHFISEDSSGSNKSIYKRIIKESLRSGMDRHGFIDYWSGRRAIRGIEELLAKADQILNNKQIEQAALIYQTVIEETVPALQYADDSNGDFGGIIEWGFKQLNECTGLIKNEQTRKNLLDYCLSEFMSKNYEGWSDWQWEFIHIASRLIKGKDIEILFAKIDEMLKIKSKRENSFDKYDNERAVEIKFKIIKHFKGKDEFLKFIKKNLEYTPMRQVAIDIAIGDKKYVLAKELANDGIKLDTKRGWPGLVVEWMEWLYKIANKENNLDDVRKYAMKLFVAGEGFEYYDKLKSTYLAEEWRGEVDNILKSLKGTRIGYYSTYAEIFIREERWDDLLNLVKENPAIQIIESYRKYLEKYFPDELIALYEHAIRKMLSQATGRGIYQDACKMLRCMKKLGAPEKVRSLIKEFKEAYKNRKALLEELEMV</sequence>
<comment type="caution">
    <text evidence="3">The sequence shown here is derived from an EMBL/GenBank/DDBJ whole genome shotgun (WGS) entry which is preliminary data.</text>
</comment>
<dbReference type="Proteomes" id="UP000230586">
    <property type="component" value="Unassembled WGS sequence"/>
</dbReference>
<dbReference type="PROSITE" id="PS50966">
    <property type="entry name" value="ZF_SWIM"/>
    <property type="match status" value="1"/>
</dbReference>
<proteinExistence type="predicted"/>
<evidence type="ECO:0000259" key="2">
    <source>
        <dbReference type="PROSITE" id="PS50966"/>
    </source>
</evidence>
<evidence type="ECO:0000313" key="3">
    <source>
        <dbReference type="EMBL" id="PIU10752.1"/>
    </source>
</evidence>
<dbReference type="AlphaFoldDB" id="A0A2M6XSY9"/>
<gene>
    <name evidence="3" type="ORF">COT27_01480</name>
</gene>
<protein>
    <recommendedName>
        <fullName evidence="2">SWIM-type domain-containing protein</fullName>
    </recommendedName>
</protein>
<accession>A0A2M6XSY9</accession>
<feature type="domain" description="SWIM-type" evidence="2">
    <location>
        <begin position="50"/>
        <end position="87"/>
    </location>
</feature>